<dbReference type="InterPro" id="IPR045864">
    <property type="entry name" value="aa-tRNA-synth_II/BPL/LPL"/>
</dbReference>
<feature type="domain" description="BPL/LPL catalytic" evidence="1">
    <location>
        <begin position="30"/>
        <end position="226"/>
    </location>
</feature>
<dbReference type="EMBL" id="JACCAA010000001">
    <property type="protein sequence ID" value="NYG58900.1"/>
    <property type="molecule type" value="Genomic_DNA"/>
</dbReference>
<proteinExistence type="predicted"/>
<dbReference type="InterPro" id="IPR004143">
    <property type="entry name" value="BPL_LPL_catalytic"/>
</dbReference>
<dbReference type="Pfam" id="PF21948">
    <property type="entry name" value="LplA-B_cat"/>
    <property type="match status" value="1"/>
</dbReference>
<name>A0A7Y9RZ35_9ACTN</name>
<evidence type="ECO:0000313" key="2">
    <source>
        <dbReference type="EMBL" id="NYG58900.1"/>
    </source>
</evidence>
<keyword evidence="3" id="KW-1185">Reference proteome</keyword>
<dbReference type="SUPFAM" id="SSF55681">
    <property type="entry name" value="Class II aaRS and biotin synthetases"/>
    <property type="match status" value="1"/>
</dbReference>
<dbReference type="PANTHER" id="PTHR43679:SF2">
    <property type="entry name" value="OCTANOYL-[GCVH]:PROTEIN N-OCTANOYLTRANSFERASE"/>
    <property type="match status" value="1"/>
</dbReference>
<organism evidence="2 3">
    <name type="scientific">Nocardioides daedukensis</name>
    <dbReference type="NCBI Taxonomy" id="634462"/>
    <lineage>
        <taxon>Bacteria</taxon>
        <taxon>Bacillati</taxon>
        <taxon>Actinomycetota</taxon>
        <taxon>Actinomycetes</taxon>
        <taxon>Propionibacteriales</taxon>
        <taxon>Nocardioidaceae</taxon>
        <taxon>Nocardioides</taxon>
    </lineage>
</organism>
<gene>
    <name evidence="2" type="ORF">BJ980_001823</name>
</gene>
<dbReference type="InterPro" id="IPR050664">
    <property type="entry name" value="Octanoyltrans_LipM/LipL"/>
</dbReference>
<dbReference type="PROSITE" id="PS51733">
    <property type="entry name" value="BPL_LPL_CATALYTIC"/>
    <property type="match status" value="1"/>
</dbReference>
<comment type="caution">
    <text evidence="2">The sequence shown here is derived from an EMBL/GenBank/DDBJ whole genome shotgun (WGS) entry which is preliminary data.</text>
</comment>
<evidence type="ECO:0000259" key="1">
    <source>
        <dbReference type="PROSITE" id="PS51733"/>
    </source>
</evidence>
<protein>
    <submittedName>
        <fullName evidence="2">Lipoate-protein ligase A</fullName>
    </submittedName>
</protein>
<dbReference type="Proteomes" id="UP000540656">
    <property type="component" value="Unassembled WGS sequence"/>
</dbReference>
<dbReference type="RefSeq" id="WP_179502013.1">
    <property type="nucleotide sequence ID" value="NZ_JACCAA010000001.1"/>
</dbReference>
<dbReference type="Gene3D" id="3.30.930.10">
    <property type="entry name" value="Bira Bifunctional Protein, Domain 2"/>
    <property type="match status" value="1"/>
</dbReference>
<dbReference type="GO" id="GO:0016874">
    <property type="term" value="F:ligase activity"/>
    <property type="evidence" value="ECO:0007669"/>
    <property type="project" value="UniProtKB-KW"/>
</dbReference>
<dbReference type="AlphaFoldDB" id="A0A7Y9RZ35"/>
<reference evidence="2 3" key="1">
    <citation type="submission" date="2020-07" db="EMBL/GenBank/DDBJ databases">
        <title>Sequencing the genomes of 1000 actinobacteria strains.</title>
        <authorList>
            <person name="Klenk H.-P."/>
        </authorList>
    </citation>
    <scope>NUCLEOTIDE SEQUENCE [LARGE SCALE GENOMIC DNA]</scope>
    <source>
        <strain evidence="2 3">DSM 23819</strain>
    </source>
</reference>
<sequence>MELIRGRVAEADPALEMALSHAVLRRASRGEITAALRVFRPSPMVAFGRRDANRPGFPDAVRACREAGFTPVVRASGGRAVACTPSALVVDHVQRDPESLGGMDARFEDFGAMLAGVLRDFGVDARVGEVPGEYCPGAHSVNAHGTKKLIGTAQRMVKDAWLFSSIVQYDDAATLQPLLADVYAALELNFDPRSVGAVAHEAPDVTLDDLEQAIIGGYDDRFGLTTSTIDEATLAAARGMVEDHSVQTG</sequence>
<dbReference type="PANTHER" id="PTHR43679">
    <property type="entry name" value="OCTANOYLTRANSFERASE LIPM-RELATED"/>
    <property type="match status" value="1"/>
</dbReference>
<evidence type="ECO:0000313" key="3">
    <source>
        <dbReference type="Proteomes" id="UP000540656"/>
    </source>
</evidence>
<accession>A0A7Y9RZ35</accession>
<keyword evidence="2" id="KW-0436">Ligase</keyword>